<gene>
    <name evidence="2" type="ORF">HZA61_15860</name>
</gene>
<keyword evidence="1" id="KW-0472">Membrane</keyword>
<keyword evidence="1" id="KW-1133">Transmembrane helix</keyword>
<feature type="transmembrane region" description="Helical" evidence="1">
    <location>
        <begin position="71"/>
        <end position="92"/>
    </location>
</feature>
<proteinExistence type="predicted"/>
<dbReference type="EMBL" id="JACRIW010000113">
    <property type="protein sequence ID" value="MBI5170965.1"/>
    <property type="molecule type" value="Genomic_DNA"/>
</dbReference>
<accession>A0A933W3B4</accession>
<keyword evidence="1" id="KW-0812">Transmembrane</keyword>
<evidence type="ECO:0000313" key="2">
    <source>
        <dbReference type="EMBL" id="MBI5170965.1"/>
    </source>
</evidence>
<protein>
    <submittedName>
        <fullName evidence="2">YggT family protein</fullName>
    </submittedName>
</protein>
<dbReference type="Proteomes" id="UP000696931">
    <property type="component" value="Unassembled WGS sequence"/>
</dbReference>
<dbReference type="Pfam" id="PF02325">
    <property type="entry name" value="CCB3_YggT"/>
    <property type="match status" value="1"/>
</dbReference>
<dbReference type="GO" id="GO:0016020">
    <property type="term" value="C:membrane"/>
    <property type="evidence" value="ECO:0007669"/>
    <property type="project" value="InterPro"/>
</dbReference>
<evidence type="ECO:0000313" key="3">
    <source>
        <dbReference type="Proteomes" id="UP000696931"/>
    </source>
</evidence>
<reference evidence="2" key="1">
    <citation type="submission" date="2020-07" db="EMBL/GenBank/DDBJ databases">
        <title>Huge and variable diversity of episymbiotic CPR bacteria and DPANN archaea in groundwater ecosystems.</title>
        <authorList>
            <person name="He C.Y."/>
            <person name="Keren R."/>
            <person name="Whittaker M."/>
            <person name="Farag I.F."/>
            <person name="Doudna J."/>
            <person name="Cate J.H.D."/>
            <person name="Banfield J.F."/>
        </authorList>
    </citation>
    <scope>NUCLEOTIDE SEQUENCE</scope>
    <source>
        <strain evidence="2">NC_groundwater_1813_Pr3_B-0.1um_71_17</strain>
    </source>
</reference>
<comment type="caution">
    <text evidence="2">The sequence shown here is derived from an EMBL/GenBank/DDBJ whole genome shotgun (WGS) entry which is preliminary data.</text>
</comment>
<organism evidence="2 3">
    <name type="scientific">Eiseniibacteriota bacterium</name>
    <dbReference type="NCBI Taxonomy" id="2212470"/>
    <lineage>
        <taxon>Bacteria</taxon>
        <taxon>Candidatus Eiseniibacteriota</taxon>
    </lineage>
</organism>
<evidence type="ECO:0000256" key="1">
    <source>
        <dbReference type="SAM" id="Phobius"/>
    </source>
</evidence>
<name>A0A933W3B4_UNCEI</name>
<sequence>MFVMGNFVGMLANLLGWALQALQLVLVVNAVLSWFQPRPDHPILDVIENISHTVCGPVRRLFPTAMGGIDFAPLLVLLIIQFVGLGFLVPTLHEIAYRMR</sequence>
<dbReference type="AlphaFoldDB" id="A0A933W3B4"/>
<dbReference type="InterPro" id="IPR003425">
    <property type="entry name" value="CCB3/YggT"/>
</dbReference>